<name>A0A8R7UWI2_TRIUA</name>
<keyword evidence="2" id="KW-1185">Reference proteome</keyword>
<proteinExistence type="predicted"/>
<reference evidence="1" key="2">
    <citation type="submission" date="2018-03" db="EMBL/GenBank/DDBJ databases">
        <title>The Triticum urartu genome reveals the dynamic nature of wheat genome evolution.</title>
        <authorList>
            <person name="Ling H."/>
            <person name="Ma B."/>
            <person name="Shi X."/>
            <person name="Liu H."/>
            <person name="Dong L."/>
            <person name="Sun H."/>
            <person name="Cao Y."/>
            <person name="Gao Q."/>
            <person name="Zheng S."/>
            <person name="Li Y."/>
            <person name="Yu Y."/>
            <person name="Du H."/>
            <person name="Qi M."/>
            <person name="Li Y."/>
            <person name="Yu H."/>
            <person name="Cui Y."/>
            <person name="Wang N."/>
            <person name="Chen C."/>
            <person name="Wu H."/>
            <person name="Zhao Y."/>
            <person name="Zhang J."/>
            <person name="Li Y."/>
            <person name="Zhou W."/>
            <person name="Zhang B."/>
            <person name="Hu W."/>
            <person name="Eijk M."/>
            <person name="Tang J."/>
            <person name="Witsenboer H."/>
            <person name="Zhao S."/>
            <person name="Li Z."/>
            <person name="Zhang A."/>
            <person name="Wang D."/>
            <person name="Liang C."/>
        </authorList>
    </citation>
    <scope>NUCLEOTIDE SEQUENCE [LARGE SCALE GENOMIC DNA]</scope>
    <source>
        <strain evidence="1">cv. G1812</strain>
    </source>
</reference>
<organism evidence="1 2">
    <name type="scientific">Triticum urartu</name>
    <name type="common">Red wild einkorn</name>
    <name type="synonym">Crithodium urartu</name>
    <dbReference type="NCBI Taxonomy" id="4572"/>
    <lineage>
        <taxon>Eukaryota</taxon>
        <taxon>Viridiplantae</taxon>
        <taxon>Streptophyta</taxon>
        <taxon>Embryophyta</taxon>
        <taxon>Tracheophyta</taxon>
        <taxon>Spermatophyta</taxon>
        <taxon>Magnoliopsida</taxon>
        <taxon>Liliopsida</taxon>
        <taxon>Poales</taxon>
        <taxon>Poaceae</taxon>
        <taxon>BOP clade</taxon>
        <taxon>Pooideae</taxon>
        <taxon>Triticodae</taxon>
        <taxon>Triticeae</taxon>
        <taxon>Triticinae</taxon>
        <taxon>Triticum</taxon>
    </lineage>
</organism>
<dbReference type="Proteomes" id="UP000015106">
    <property type="component" value="Chromosome 6"/>
</dbReference>
<dbReference type="EnsemblPlants" id="TuG1812G0600002365.01.T01">
    <property type="protein sequence ID" value="TuG1812G0600002365.01.T01.cds345009"/>
    <property type="gene ID" value="TuG1812G0600002365.01"/>
</dbReference>
<accession>A0A8R7UWI2</accession>
<protein>
    <submittedName>
        <fullName evidence="1">Uncharacterized protein</fullName>
    </submittedName>
</protein>
<reference evidence="2" key="1">
    <citation type="journal article" date="2013" name="Nature">
        <title>Draft genome of the wheat A-genome progenitor Triticum urartu.</title>
        <authorList>
            <person name="Ling H.Q."/>
            <person name="Zhao S."/>
            <person name="Liu D."/>
            <person name="Wang J."/>
            <person name="Sun H."/>
            <person name="Zhang C."/>
            <person name="Fan H."/>
            <person name="Li D."/>
            <person name="Dong L."/>
            <person name="Tao Y."/>
            <person name="Gao C."/>
            <person name="Wu H."/>
            <person name="Li Y."/>
            <person name="Cui Y."/>
            <person name="Guo X."/>
            <person name="Zheng S."/>
            <person name="Wang B."/>
            <person name="Yu K."/>
            <person name="Liang Q."/>
            <person name="Yang W."/>
            <person name="Lou X."/>
            <person name="Chen J."/>
            <person name="Feng M."/>
            <person name="Jian J."/>
            <person name="Zhang X."/>
            <person name="Luo G."/>
            <person name="Jiang Y."/>
            <person name="Liu J."/>
            <person name="Wang Z."/>
            <person name="Sha Y."/>
            <person name="Zhang B."/>
            <person name="Wu H."/>
            <person name="Tang D."/>
            <person name="Shen Q."/>
            <person name="Xue P."/>
            <person name="Zou S."/>
            <person name="Wang X."/>
            <person name="Liu X."/>
            <person name="Wang F."/>
            <person name="Yang Y."/>
            <person name="An X."/>
            <person name="Dong Z."/>
            <person name="Zhang K."/>
            <person name="Zhang X."/>
            <person name="Luo M.C."/>
            <person name="Dvorak J."/>
            <person name="Tong Y."/>
            <person name="Wang J."/>
            <person name="Yang H."/>
            <person name="Li Z."/>
            <person name="Wang D."/>
            <person name="Zhang A."/>
            <person name="Wang J."/>
        </authorList>
    </citation>
    <scope>NUCLEOTIDE SEQUENCE</scope>
    <source>
        <strain evidence="2">cv. G1812</strain>
    </source>
</reference>
<reference evidence="1" key="3">
    <citation type="submission" date="2022-06" db="UniProtKB">
        <authorList>
            <consortium name="EnsemblPlants"/>
        </authorList>
    </citation>
    <scope>IDENTIFICATION</scope>
</reference>
<sequence>MFRMVEISKVDTDMRMKFIIKLKTSMGIICFIKHRTSIRKISVIIGNESNATKSVCMIMSKQIIFQI</sequence>
<evidence type="ECO:0000313" key="2">
    <source>
        <dbReference type="Proteomes" id="UP000015106"/>
    </source>
</evidence>
<evidence type="ECO:0000313" key="1">
    <source>
        <dbReference type="EnsemblPlants" id="TuG1812G0600002365.01.T01.cds345009"/>
    </source>
</evidence>
<dbReference type="Gramene" id="TuG1812G0600002365.01.T01">
    <property type="protein sequence ID" value="TuG1812G0600002365.01.T01.cds345009"/>
    <property type="gene ID" value="TuG1812G0600002365.01"/>
</dbReference>
<dbReference type="AlphaFoldDB" id="A0A8R7UWI2"/>